<reference evidence="2" key="2">
    <citation type="submission" date="2021-12" db="EMBL/GenBank/DDBJ databases">
        <title>Resequencing data analysis of finger millet.</title>
        <authorList>
            <person name="Hatakeyama M."/>
            <person name="Aluri S."/>
            <person name="Balachadran M.T."/>
            <person name="Sivarajan S.R."/>
            <person name="Poveda L."/>
            <person name="Shimizu-Inatsugi R."/>
            <person name="Schlapbach R."/>
            <person name="Sreeman S.M."/>
            <person name="Shimizu K.K."/>
        </authorList>
    </citation>
    <scope>NUCLEOTIDE SEQUENCE</scope>
</reference>
<accession>A0AAV5C9Z2</accession>
<dbReference type="EMBL" id="BQKI01000005">
    <property type="protein sequence ID" value="GJM94888.1"/>
    <property type="molecule type" value="Genomic_DNA"/>
</dbReference>
<sequence>MGVLDLPQDVESKEKFQSPVQGDDEEQAEQINARITDAPLGDSGLLPATTSNDNKKVSREDIELLYLSYSSLPVISAVNNLPMGYPVLQQPGIAAPGQGHVSSMACGPPSNHIVNGIPAPGGYHHGLHFA</sequence>
<reference evidence="2" key="1">
    <citation type="journal article" date="2018" name="DNA Res.">
        <title>Multiple hybrid de novo genome assembly of finger millet, an orphan allotetraploid crop.</title>
        <authorList>
            <person name="Hatakeyama M."/>
            <person name="Aluri S."/>
            <person name="Balachadran M.T."/>
            <person name="Sivarajan S.R."/>
            <person name="Patrignani A."/>
            <person name="Gruter S."/>
            <person name="Poveda L."/>
            <person name="Shimizu-Inatsugi R."/>
            <person name="Baeten J."/>
            <person name="Francoijs K.J."/>
            <person name="Nataraja K.N."/>
            <person name="Reddy Y.A.N."/>
            <person name="Phadnis S."/>
            <person name="Ravikumar R.L."/>
            <person name="Schlapbach R."/>
            <person name="Sreeman S.M."/>
            <person name="Shimizu K.K."/>
        </authorList>
    </citation>
    <scope>NUCLEOTIDE SEQUENCE</scope>
</reference>
<organism evidence="2 3">
    <name type="scientific">Eleusine coracana subsp. coracana</name>
    <dbReference type="NCBI Taxonomy" id="191504"/>
    <lineage>
        <taxon>Eukaryota</taxon>
        <taxon>Viridiplantae</taxon>
        <taxon>Streptophyta</taxon>
        <taxon>Embryophyta</taxon>
        <taxon>Tracheophyta</taxon>
        <taxon>Spermatophyta</taxon>
        <taxon>Magnoliopsida</taxon>
        <taxon>Liliopsida</taxon>
        <taxon>Poales</taxon>
        <taxon>Poaceae</taxon>
        <taxon>PACMAD clade</taxon>
        <taxon>Chloridoideae</taxon>
        <taxon>Cynodonteae</taxon>
        <taxon>Eleusininae</taxon>
        <taxon>Eleusine</taxon>
    </lineage>
</organism>
<name>A0AAV5C9Z2_ELECO</name>
<keyword evidence="3" id="KW-1185">Reference proteome</keyword>
<protein>
    <submittedName>
        <fullName evidence="2">Uncharacterized protein</fullName>
    </submittedName>
</protein>
<feature type="region of interest" description="Disordered" evidence="1">
    <location>
        <begin position="1"/>
        <end position="30"/>
    </location>
</feature>
<dbReference type="AlphaFoldDB" id="A0AAV5C9Z2"/>
<evidence type="ECO:0000313" key="3">
    <source>
        <dbReference type="Proteomes" id="UP001054889"/>
    </source>
</evidence>
<evidence type="ECO:0000256" key="1">
    <source>
        <dbReference type="SAM" id="MobiDB-lite"/>
    </source>
</evidence>
<comment type="caution">
    <text evidence="2">The sequence shown here is derived from an EMBL/GenBank/DDBJ whole genome shotgun (WGS) entry which is preliminary data.</text>
</comment>
<gene>
    <name evidence="2" type="primary">ga11572</name>
    <name evidence="2" type="ORF">PR202_ga11572</name>
</gene>
<evidence type="ECO:0000313" key="2">
    <source>
        <dbReference type="EMBL" id="GJM94888.1"/>
    </source>
</evidence>
<dbReference type="Proteomes" id="UP001054889">
    <property type="component" value="Unassembled WGS sequence"/>
</dbReference>
<proteinExistence type="predicted"/>